<evidence type="ECO:0000313" key="2">
    <source>
        <dbReference type="EMBL" id="OUR95231.1"/>
    </source>
</evidence>
<accession>A0A1Y5F7Q2</accession>
<comment type="caution">
    <text evidence="2">The sequence shown here is derived from an EMBL/GenBank/DDBJ whole genome shotgun (WGS) entry which is preliminary data.</text>
</comment>
<dbReference type="PANTHER" id="PTHR46112">
    <property type="entry name" value="AMINOPEPTIDASE"/>
    <property type="match status" value="1"/>
</dbReference>
<evidence type="ECO:0000259" key="1">
    <source>
        <dbReference type="Pfam" id="PF00557"/>
    </source>
</evidence>
<dbReference type="InterPro" id="IPR000994">
    <property type="entry name" value="Pept_M24"/>
</dbReference>
<dbReference type="AlphaFoldDB" id="A0A1Y5F7Q2"/>
<dbReference type="EMBL" id="MAAO01000008">
    <property type="protein sequence ID" value="OUR95231.1"/>
    <property type="molecule type" value="Genomic_DNA"/>
</dbReference>
<organism evidence="2 3">
    <name type="scientific">Halobacteriovorax marinus</name>
    <dbReference type="NCBI Taxonomy" id="97084"/>
    <lineage>
        <taxon>Bacteria</taxon>
        <taxon>Pseudomonadati</taxon>
        <taxon>Bdellovibrionota</taxon>
        <taxon>Bacteriovoracia</taxon>
        <taxon>Bacteriovoracales</taxon>
        <taxon>Halobacteriovoraceae</taxon>
        <taxon>Halobacteriovorax</taxon>
    </lineage>
</organism>
<dbReference type="InterPro" id="IPR036005">
    <property type="entry name" value="Creatinase/aminopeptidase-like"/>
</dbReference>
<name>A0A1Y5F7Q2_9BACT</name>
<dbReference type="InterPro" id="IPR050659">
    <property type="entry name" value="Peptidase_M24B"/>
</dbReference>
<dbReference type="SUPFAM" id="SSF55920">
    <property type="entry name" value="Creatinase/aminopeptidase"/>
    <property type="match status" value="1"/>
</dbReference>
<feature type="domain" description="Peptidase M24" evidence="1">
    <location>
        <begin position="32"/>
        <end position="274"/>
    </location>
</feature>
<gene>
    <name evidence="2" type="ORF">A9Q84_15425</name>
</gene>
<dbReference type="Gene3D" id="3.90.230.10">
    <property type="entry name" value="Creatinase/methionine aminopeptidase superfamily"/>
    <property type="match status" value="1"/>
</dbReference>
<dbReference type="CDD" id="cd01066">
    <property type="entry name" value="APP_MetAP"/>
    <property type="match status" value="1"/>
</dbReference>
<dbReference type="Pfam" id="PF00557">
    <property type="entry name" value="Peptidase_M24"/>
    <property type="match status" value="1"/>
</dbReference>
<protein>
    <recommendedName>
        <fullName evidence="1">Peptidase M24 domain-containing protein</fullName>
    </recommendedName>
</protein>
<evidence type="ECO:0000313" key="3">
    <source>
        <dbReference type="Proteomes" id="UP000196531"/>
    </source>
</evidence>
<sequence length="289" mass="32846">MFEISKMASKLESLKASYIHKNVSFSKEELAKFQASQELAMKAAREVAALIQPGWSEKRAADLLNSYLRDCGVKSFFHEAFVWFGTRSRFAGISPEGALRYQGFMPTDRVCQEGDVILLDVAPIFQGYPSDIGVNFIVGENSKNSEEFNKGKDFLNMLRSEIPKMFEIYGIKGGEIYQRVNTLIKDAGFDNLHKTYPLGVLGHRLYPIPFEGIGSRLKIWQFGIHAYWSLLSRGLLPDTLRENHKGSLDGLWAIEPHIGSENFGMKFEEMLLVEKGKARWLSEKGFYHE</sequence>
<reference evidence="3" key="1">
    <citation type="journal article" date="2017" name="Proc. Natl. Acad. Sci. U.S.A.">
        <title>Simulation of Deepwater Horizon oil plume reveals substrate specialization within a complex community of hydrocarbon-degraders.</title>
        <authorList>
            <person name="Hu P."/>
            <person name="Dubinsky E.A."/>
            <person name="Probst A.J."/>
            <person name="Wang J."/>
            <person name="Sieber C.M.K."/>
            <person name="Tom L.M."/>
            <person name="Gardinali P."/>
            <person name="Banfield J.F."/>
            <person name="Atlas R.M."/>
            <person name="Andersen G.L."/>
        </authorList>
    </citation>
    <scope>NUCLEOTIDE SEQUENCE [LARGE SCALE GENOMIC DNA]</scope>
</reference>
<dbReference type="Proteomes" id="UP000196531">
    <property type="component" value="Unassembled WGS sequence"/>
</dbReference>
<dbReference type="PANTHER" id="PTHR46112:SF2">
    <property type="entry name" value="XAA-PRO AMINOPEPTIDASE P-RELATED"/>
    <property type="match status" value="1"/>
</dbReference>
<proteinExistence type="predicted"/>